<evidence type="ECO:0000259" key="5">
    <source>
        <dbReference type="Pfam" id="PF03446"/>
    </source>
</evidence>
<protein>
    <submittedName>
        <fullName evidence="7">2-hydroxy-3-oxopropionate reductase</fullName>
        <ecNumber evidence="7">1.1.1.60</ecNumber>
    </submittedName>
</protein>
<dbReference type="RefSeq" id="WP_161022655.1">
    <property type="nucleotide sequence ID" value="NZ_VSUB01000006.1"/>
</dbReference>
<dbReference type="EMBL" id="VSUB01000006">
    <property type="protein sequence ID" value="MYY64973.1"/>
    <property type="molecule type" value="Genomic_DNA"/>
</dbReference>
<dbReference type="InterPro" id="IPR006115">
    <property type="entry name" value="6PGDH_NADP-bd"/>
</dbReference>
<proteinExistence type="inferred from homology"/>
<dbReference type="InterPro" id="IPR013328">
    <property type="entry name" value="6PGD_dom2"/>
</dbReference>
<feature type="domain" description="3-hydroxyisobutyrate dehydrogenase-like NAD-binding" evidence="6">
    <location>
        <begin position="164"/>
        <end position="284"/>
    </location>
</feature>
<dbReference type="Pfam" id="PF14833">
    <property type="entry name" value="NAD_binding_11"/>
    <property type="match status" value="1"/>
</dbReference>
<dbReference type="InterPro" id="IPR008927">
    <property type="entry name" value="6-PGluconate_DH-like_C_sf"/>
</dbReference>
<dbReference type="PIRSF" id="PIRSF000103">
    <property type="entry name" value="HIBADH"/>
    <property type="match status" value="1"/>
</dbReference>
<dbReference type="Gene3D" id="1.10.1040.10">
    <property type="entry name" value="N-(1-d-carboxylethyl)-l-norvaline Dehydrogenase, domain 2"/>
    <property type="match status" value="1"/>
</dbReference>
<accession>A0A6N9IRB8</accession>
<dbReference type="PANTHER" id="PTHR43060:SF3">
    <property type="entry name" value="2-HYDROXY-3-OXOPROPIONATE REDUCTASE"/>
    <property type="match status" value="1"/>
</dbReference>
<evidence type="ECO:0000256" key="2">
    <source>
        <dbReference type="ARBA" id="ARBA00023002"/>
    </source>
</evidence>
<evidence type="ECO:0000256" key="4">
    <source>
        <dbReference type="PIRSR" id="PIRSR000103-1"/>
    </source>
</evidence>
<dbReference type="SUPFAM" id="SSF51735">
    <property type="entry name" value="NAD(P)-binding Rossmann-fold domains"/>
    <property type="match status" value="1"/>
</dbReference>
<comment type="similarity">
    <text evidence="1">Belongs to the HIBADH-related family.</text>
</comment>
<dbReference type="EC" id="1.1.1.60" evidence="7"/>
<dbReference type="GO" id="GO:0016054">
    <property type="term" value="P:organic acid catabolic process"/>
    <property type="evidence" value="ECO:0007669"/>
    <property type="project" value="UniProtKB-ARBA"/>
</dbReference>
<dbReference type="InterPro" id="IPR029154">
    <property type="entry name" value="HIBADH-like_NADP-bd"/>
</dbReference>
<dbReference type="NCBIfam" id="NF008592">
    <property type="entry name" value="PRK11559.1"/>
    <property type="match status" value="1"/>
</dbReference>
<dbReference type="PROSITE" id="PS00895">
    <property type="entry name" value="3_HYDROXYISOBUT_DH"/>
    <property type="match status" value="1"/>
</dbReference>
<comment type="caution">
    <text evidence="7">The sequence shown here is derived from an EMBL/GenBank/DDBJ whole genome shotgun (WGS) entry which is preliminary data.</text>
</comment>
<reference evidence="7 8" key="1">
    <citation type="journal article" date="2020" name="Food Funct.">
        <title>Screening of Lactobacillus salivarius strains from the feces of Chinese populations and the evaluation of their effects against intestinal inflammation in mice.</title>
        <authorList>
            <person name="Zhai Q."/>
            <person name="Shen X."/>
            <person name="Cen S."/>
            <person name="Zhang C."/>
            <person name="Tian F."/>
            <person name="Zhao J."/>
            <person name="Zhang H."/>
            <person name="Xue Y."/>
            <person name="Chen W."/>
        </authorList>
    </citation>
    <scope>NUCLEOTIDE SEQUENCE [LARGE SCALE GENOMIC DNA]</scope>
    <source>
        <strain evidence="7 8">FYNDL5_1.scaf</strain>
    </source>
</reference>
<sequence length="296" mass="31714">MNKVGFIGLGIMGRPMVNNLLKNKFEVYVNDINEQAVKEAVKNGGIEVSISDMAQKVDVIITMLPAAQHVYSVLRGEQGVFENAHEDLILADMSSIGPVDAKKIAEEAKKYSVYTLDAPVSGGEPGAINGTLSIMVGGEQKILDEVMPIFKSIGKDIVLVGNHGSGVTAKLANQIIVNLNIAAVSEALVLSAKAGIDIEKMYHAIRGGLAGSTVLDAKVPLILDRNFKPGGTIKINMKDITNVMSTAHELDVPLPMTSQLLEIFHSLVANGELLSDHGSIVKYYEKIANVVVKRED</sequence>
<evidence type="ECO:0000313" key="7">
    <source>
        <dbReference type="EMBL" id="MYY64973.1"/>
    </source>
</evidence>
<dbReference type="GO" id="GO:0008679">
    <property type="term" value="F:2-hydroxy-3-oxopropionate reductase activity"/>
    <property type="evidence" value="ECO:0007669"/>
    <property type="project" value="UniProtKB-EC"/>
</dbReference>
<dbReference type="InterPro" id="IPR015815">
    <property type="entry name" value="HIBADH-related"/>
</dbReference>
<keyword evidence="2 7" id="KW-0560">Oxidoreductase</keyword>
<name>A0A6N9IRB8_9LACO</name>
<dbReference type="InterPro" id="IPR036291">
    <property type="entry name" value="NAD(P)-bd_dom_sf"/>
</dbReference>
<evidence type="ECO:0000256" key="1">
    <source>
        <dbReference type="ARBA" id="ARBA00009080"/>
    </source>
</evidence>
<evidence type="ECO:0000313" key="8">
    <source>
        <dbReference type="Proteomes" id="UP000471678"/>
    </source>
</evidence>
<dbReference type="GO" id="GO:0050661">
    <property type="term" value="F:NADP binding"/>
    <property type="evidence" value="ECO:0007669"/>
    <property type="project" value="InterPro"/>
</dbReference>
<dbReference type="Proteomes" id="UP000471678">
    <property type="component" value="Unassembled WGS sequence"/>
</dbReference>
<evidence type="ECO:0000256" key="3">
    <source>
        <dbReference type="ARBA" id="ARBA00023027"/>
    </source>
</evidence>
<evidence type="ECO:0000259" key="6">
    <source>
        <dbReference type="Pfam" id="PF14833"/>
    </source>
</evidence>
<gene>
    <name evidence="7" type="ORF">FYL25_05960</name>
</gene>
<dbReference type="InterPro" id="IPR002204">
    <property type="entry name" value="3-OH-isobutyrate_DH-rel_CS"/>
</dbReference>
<feature type="active site" evidence="4">
    <location>
        <position position="170"/>
    </location>
</feature>
<dbReference type="PANTHER" id="PTHR43060">
    <property type="entry name" value="3-HYDROXYISOBUTYRATE DEHYDROGENASE-LIKE 1, MITOCHONDRIAL-RELATED"/>
    <property type="match status" value="1"/>
</dbReference>
<dbReference type="GO" id="GO:0051287">
    <property type="term" value="F:NAD binding"/>
    <property type="evidence" value="ECO:0007669"/>
    <property type="project" value="InterPro"/>
</dbReference>
<dbReference type="SUPFAM" id="SSF48179">
    <property type="entry name" value="6-phosphogluconate dehydrogenase C-terminal domain-like"/>
    <property type="match status" value="1"/>
</dbReference>
<dbReference type="AlphaFoldDB" id="A0A6N9IRB8"/>
<keyword evidence="3" id="KW-0520">NAD</keyword>
<dbReference type="Pfam" id="PF03446">
    <property type="entry name" value="NAD_binding_2"/>
    <property type="match status" value="1"/>
</dbReference>
<organism evidence="7 8">
    <name type="scientific">Ligilactobacillus salivarius</name>
    <dbReference type="NCBI Taxonomy" id="1624"/>
    <lineage>
        <taxon>Bacteria</taxon>
        <taxon>Bacillati</taxon>
        <taxon>Bacillota</taxon>
        <taxon>Bacilli</taxon>
        <taxon>Lactobacillales</taxon>
        <taxon>Lactobacillaceae</taxon>
        <taxon>Ligilactobacillus</taxon>
    </lineage>
</organism>
<dbReference type="Gene3D" id="3.40.50.720">
    <property type="entry name" value="NAD(P)-binding Rossmann-like Domain"/>
    <property type="match status" value="1"/>
</dbReference>
<feature type="domain" description="6-phosphogluconate dehydrogenase NADP-binding" evidence="5">
    <location>
        <begin position="3"/>
        <end position="161"/>
    </location>
</feature>